<proteinExistence type="predicted"/>
<dbReference type="Proteomes" id="UP000694892">
    <property type="component" value="Chromosome 2L"/>
</dbReference>
<name>A0A974DQZ0_XENLA</name>
<reference evidence="2" key="1">
    <citation type="journal article" date="2016" name="Nature">
        <title>Genome evolution in the allotetraploid frog Xenopus laevis.</title>
        <authorList>
            <person name="Session A.M."/>
            <person name="Uno Y."/>
            <person name="Kwon T."/>
            <person name="Chapman J.A."/>
            <person name="Toyoda A."/>
            <person name="Takahashi S."/>
            <person name="Fukui A."/>
            <person name="Hikosaka A."/>
            <person name="Suzuki A."/>
            <person name="Kondo M."/>
            <person name="van Heeringen S.J."/>
            <person name="Quigley I."/>
            <person name="Heinz S."/>
            <person name="Ogino H."/>
            <person name="Ochi H."/>
            <person name="Hellsten U."/>
            <person name="Lyons J.B."/>
            <person name="Simakov O."/>
            <person name="Putnam N."/>
            <person name="Stites J."/>
            <person name="Kuroki Y."/>
            <person name="Tanaka T."/>
            <person name="Michiue T."/>
            <person name="Watanabe M."/>
            <person name="Bogdanovic O."/>
            <person name="Lister R."/>
            <person name="Georgiou G."/>
            <person name="Paranjpe S.S."/>
            <person name="van Kruijsbergen I."/>
            <person name="Shu S."/>
            <person name="Carlson J."/>
            <person name="Kinoshita T."/>
            <person name="Ohta Y."/>
            <person name="Mawaribuchi S."/>
            <person name="Jenkins J."/>
            <person name="Grimwood J."/>
            <person name="Schmutz J."/>
            <person name="Mitros T."/>
            <person name="Mozaffari S.V."/>
            <person name="Suzuki Y."/>
            <person name="Haramoto Y."/>
            <person name="Yamamoto T.S."/>
            <person name="Takagi C."/>
            <person name="Heald R."/>
            <person name="Miller K."/>
            <person name="Haudenschild C."/>
            <person name="Kitzman J."/>
            <person name="Nakayama T."/>
            <person name="Izutsu Y."/>
            <person name="Robert J."/>
            <person name="Fortriede J."/>
            <person name="Burns K."/>
            <person name="Lotay V."/>
            <person name="Karimi K."/>
            <person name="Yasuoka Y."/>
            <person name="Dichmann D.S."/>
            <person name="Flajnik M.F."/>
            <person name="Houston D.W."/>
            <person name="Shendure J."/>
            <person name="DuPasquier L."/>
            <person name="Vize P.D."/>
            <person name="Zorn A.M."/>
            <person name="Ito M."/>
            <person name="Marcotte E.M."/>
            <person name="Wallingford J.B."/>
            <person name="Ito Y."/>
            <person name="Asashima M."/>
            <person name="Ueno N."/>
            <person name="Matsuda Y."/>
            <person name="Veenstra G.J."/>
            <person name="Fujiyama A."/>
            <person name="Harland R.M."/>
            <person name="Taira M."/>
            <person name="Rokhsar D.S."/>
        </authorList>
    </citation>
    <scope>NUCLEOTIDE SEQUENCE [LARGE SCALE GENOMIC DNA]</scope>
    <source>
        <strain evidence="2">J</strain>
    </source>
</reference>
<sequence>MTPGASDTSSLRKVHGSLLSGFQMICTLCFRADGDNPFFSRAQPLIFKHFYILTNSNNVGLNFTHYECINFLDLSLYQNGGRNVSSIYRKPNSGNSLLQATSVHPKHVIEAIPIGQLHRLCTDTTRIYYPQFKKHQEIMEKNLKLLRSDPIISTLYIKPNCSRNAGQVPSSNL</sequence>
<evidence type="ECO:0000313" key="1">
    <source>
        <dbReference type="EMBL" id="OCT96337.1"/>
    </source>
</evidence>
<accession>A0A974DQZ0</accession>
<dbReference type="PANTHER" id="PTHR21301:SF13">
    <property type="match status" value="1"/>
</dbReference>
<gene>
    <name evidence="1" type="ORF">XELAEV_18014014mg</name>
</gene>
<dbReference type="PANTHER" id="PTHR21301">
    <property type="entry name" value="REVERSE TRANSCRIPTASE"/>
    <property type="match status" value="1"/>
</dbReference>
<dbReference type="AlphaFoldDB" id="A0A974DQZ0"/>
<protein>
    <submittedName>
        <fullName evidence="1">Uncharacterized protein</fullName>
    </submittedName>
</protein>
<evidence type="ECO:0000313" key="2">
    <source>
        <dbReference type="Proteomes" id="UP000694892"/>
    </source>
</evidence>
<organism evidence="1 2">
    <name type="scientific">Xenopus laevis</name>
    <name type="common">African clawed frog</name>
    <dbReference type="NCBI Taxonomy" id="8355"/>
    <lineage>
        <taxon>Eukaryota</taxon>
        <taxon>Metazoa</taxon>
        <taxon>Chordata</taxon>
        <taxon>Craniata</taxon>
        <taxon>Vertebrata</taxon>
        <taxon>Euteleostomi</taxon>
        <taxon>Amphibia</taxon>
        <taxon>Batrachia</taxon>
        <taxon>Anura</taxon>
        <taxon>Pipoidea</taxon>
        <taxon>Pipidae</taxon>
        <taxon>Xenopodinae</taxon>
        <taxon>Xenopus</taxon>
        <taxon>Xenopus</taxon>
    </lineage>
</organism>
<dbReference type="EMBL" id="CM004468">
    <property type="protein sequence ID" value="OCT96337.1"/>
    <property type="molecule type" value="Genomic_DNA"/>
</dbReference>